<keyword evidence="4 5" id="KW-0472">Membrane</keyword>
<dbReference type="PANTHER" id="PTHR35371">
    <property type="entry name" value="INNER MEMBRANE PROTEIN"/>
    <property type="match status" value="1"/>
</dbReference>
<dbReference type="InterPro" id="IPR001129">
    <property type="entry name" value="Membr-assoc_MAPEG"/>
</dbReference>
<feature type="transmembrane region" description="Helical" evidence="5">
    <location>
        <begin position="111"/>
        <end position="127"/>
    </location>
</feature>
<evidence type="ECO:0000256" key="4">
    <source>
        <dbReference type="ARBA" id="ARBA00023136"/>
    </source>
</evidence>
<keyword evidence="2 5" id="KW-0812">Transmembrane</keyword>
<dbReference type="Gene3D" id="1.20.120.550">
    <property type="entry name" value="Membrane associated eicosanoid/glutathione metabolism-like domain"/>
    <property type="match status" value="1"/>
</dbReference>
<organism evidence="6 7">
    <name type="scientific">Dyella soli</name>
    <dbReference type="NCBI Taxonomy" id="522319"/>
    <lineage>
        <taxon>Bacteria</taxon>
        <taxon>Pseudomonadati</taxon>
        <taxon>Pseudomonadota</taxon>
        <taxon>Gammaproteobacteria</taxon>
        <taxon>Lysobacterales</taxon>
        <taxon>Rhodanobacteraceae</taxon>
        <taxon>Dyella</taxon>
    </lineage>
</organism>
<evidence type="ECO:0000256" key="1">
    <source>
        <dbReference type="ARBA" id="ARBA00004370"/>
    </source>
</evidence>
<feature type="transmembrane region" description="Helical" evidence="5">
    <location>
        <begin position="89"/>
        <end position="105"/>
    </location>
</feature>
<dbReference type="GO" id="GO:0016020">
    <property type="term" value="C:membrane"/>
    <property type="evidence" value="ECO:0007669"/>
    <property type="project" value="UniProtKB-SubCell"/>
</dbReference>
<evidence type="ECO:0000256" key="3">
    <source>
        <dbReference type="ARBA" id="ARBA00022989"/>
    </source>
</evidence>
<dbReference type="SUPFAM" id="SSF161084">
    <property type="entry name" value="MAPEG domain-like"/>
    <property type="match status" value="1"/>
</dbReference>
<evidence type="ECO:0000313" key="6">
    <source>
        <dbReference type="EMBL" id="TCI09794.1"/>
    </source>
</evidence>
<dbReference type="InterPro" id="IPR023352">
    <property type="entry name" value="MAPEG-like_dom_sf"/>
</dbReference>
<evidence type="ECO:0000313" key="7">
    <source>
        <dbReference type="Proteomes" id="UP000291822"/>
    </source>
</evidence>
<keyword evidence="7" id="KW-1185">Reference proteome</keyword>
<comment type="subcellular location">
    <subcellularLocation>
        <location evidence="1">Membrane</location>
    </subcellularLocation>
</comment>
<dbReference type="AlphaFoldDB" id="A0A4R0YWD9"/>
<dbReference type="Pfam" id="PF01124">
    <property type="entry name" value="MAPEG"/>
    <property type="match status" value="1"/>
</dbReference>
<proteinExistence type="predicted"/>
<feature type="transmembrane region" description="Helical" evidence="5">
    <location>
        <begin position="59"/>
        <end position="77"/>
    </location>
</feature>
<sequence>MSVELKMLVWSIVLGLLHVLVAATFSTMQRGLAWHAGNRENPQPLVGVAARTDRASRNFLETFVFFAAAVLSVVLAQRGNAMSALGAQIYFWARLAYLPIYAIGIPYVRTLVWAASLAGVVMVLAAVC</sequence>
<evidence type="ECO:0000256" key="2">
    <source>
        <dbReference type="ARBA" id="ARBA00022692"/>
    </source>
</evidence>
<evidence type="ECO:0008006" key="8">
    <source>
        <dbReference type="Google" id="ProtNLM"/>
    </source>
</evidence>
<protein>
    <recommendedName>
        <fullName evidence="8">MAPEG family protein</fullName>
    </recommendedName>
</protein>
<keyword evidence="3 5" id="KW-1133">Transmembrane helix</keyword>
<gene>
    <name evidence="6" type="ORF">EZM97_12610</name>
</gene>
<comment type="caution">
    <text evidence="6">The sequence shown here is derived from an EMBL/GenBank/DDBJ whole genome shotgun (WGS) entry which is preliminary data.</text>
</comment>
<evidence type="ECO:0000256" key="5">
    <source>
        <dbReference type="SAM" id="Phobius"/>
    </source>
</evidence>
<dbReference type="EMBL" id="SJTG01000002">
    <property type="protein sequence ID" value="TCI09794.1"/>
    <property type="molecule type" value="Genomic_DNA"/>
</dbReference>
<name>A0A4R0YWD9_9GAMM</name>
<dbReference type="RefSeq" id="WP_131407192.1">
    <property type="nucleotide sequence ID" value="NZ_SJTG01000002.1"/>
</dbReference>
<dbReference type="PANTHER" id="PTHR35371:SF1">
    <property type="entry name" value="BLR7753 PROTEIN"/>
    <property type="match status" value="1"/>
</dbReference>
<dbReference type="Proteomes" id="UP000291822">
    <property type="component" value="Unassembled WGS sequence"/>
</dbReference>
<accession>A0A4R0YWD9</accession>
<reference evidence="6 7" key="1">
    <citation type="submission" date="2019-02" db="EMBL/GenBank/DDBJ databases">
        <title>Dyella amyloliquefaciens sp. nov., isolated from forest soil.</title>
        <authorList>
            <person name="Gao Z.-H."/>
            <person name="Qiu L.-H."/>
        </authorList>
    </citation>
    <scope>NUCLEOTIDE SEQUENCE [LARGE SCALE GENOMIC DNA]</scope>
    <source>
        <strain evidence="6 7">KACC 12747</strain>
    </source>
</reference>